<organism evidence="12 13">
    <name type="scientific">Salinarimonas ramus</name>
    <dbReference type="NCBI Taxonomy" id="690164"/>
    <lineage>
        <taxon>Bacteria</taxon>
        <taxon>Pseudomonadati</taxon>
        <taxon>Pseudomonadota</taxon>
        <taxon>Alphaproteobacteria</taxon>
        <taxon>Hyphomicrobiales</taxon>
        <taxon>Salinarimonadaceae</taxon>
        <taxon>Salinarimonas</taxon>
    </lineage>
</organism>
<evidence type="ECO:0000313" key="13">
    <source>
        <dbReference type="Proteomes" id="UP000600449"/>
    </source>
</evidence>
<dbReference type="EMBL" id="BMMF01000014">
    <property type="protein sequence ID" value="GGK49669.1"/>
    <property type="molecule type" value="Genomic_DNA"/>
</dbReference>
<dbReference type="InterPro" id="IPR032816">
    <property type="entry name" value="VTT_dom"/>
</dbReference>
<dbReference type="InterPro" id="IPR001736">
    <property type="entry name" value="PLipase_D/transphosphatidylase"/>
</dbReference>
<evidence type="ECO:0000256" key="1">
    <source>
        <dbReference type="ARBA" id="ARBA00000798"/>
    </source>
</evidence>
<dbReference type="SMART" id="SM00155">
    <property type="entry name" value="PLDc"/>
    <property type="match status" value="2"/>
</dbReference>
<keyword evidence="10" id="KW-1133">Transmembrane helix</keyword>
<dbReference type="Pfam" id="PF13091">
    <property type="entry name" value="PLDc_2"/>
    <property type="match status" value="1"/>
</dbReference>
<comment type="catalytic activity">
    <reaction evidence="1">
        <text>a 1,2-diacyl-sn-glycero-3-phosphocholine + H2O = a 1,2-diacyl-sn-glycero-3-phosphate + choline + H(+)</text>
        <dbReference type="Rhea" id="RHEA:14445"/>
        <dbReference type="ChEBI" id="CHEBI:15354"/>
        <dbReference type="ChEBI" id="CHEBI:15377"/>
        <dbReference type="ChEBI" id="CHEBI:15378"/>
        <dbReference type="ChEBI" id="CHEBI:57643"/>
        <dbReference type="ChEBI" id="CHEBI:58608"/>
        <dbReference type="EC" id="3.1.4.4"/>
    </reaction>
</comment>
<evidence type="ECO:0000256" key="3">
    <source>
        <dbReference type="ARBA" id="ARBA00004613"/>
    </source>
</evidence>
<dbReference type="InterPro" id="IPR015679">
    <property type="entry name" value="PLipase_D_fam"/>
</dbReference>
<evidence type="ECO:0000259" key="11">
    <source>
        <dbReference type="PROSITE" id="PS50035"/>
    </source>
</evidence>
<keyword evidence="10" id="KW-0472">Membrane</keyword>
<dbReference type="Pfam" id="PF09335">
    <property type="entry name" value="VTT_dom"/>
    <property type="match status" value="1"/>
</dbReference>
<evidence type="ECO:0000256" key="10">
    <source>
        <dbReference type="SAM" id="Phobius"/>
    </source>
</evidence>
<dbReference type="Pfam" id="PF00614">
    <property type="entry name" value="PLDc"/>
    <property type="match status" value="1"/>
</dbReference>
<accession>A0A917QG22</accession>
<evidence type="ECO:0000256" key="8">
    <source>
        <dbReference type="ARBA" id="ARBA00023098"/>
    </source>
</evidence>
<gene>
    <name evidence="12" type="ORF">GCM10011322_40850</name>
</gene>
<dbReference type="PANTHER" id="PTHR18896:SF76">
    <property type="entry name" value="PHOSPHOLIPASE"/>
    <property type="match status" value="1"/>
</dbReference>
<comment type="subcellular location">
    <subcellularLocation>
        <location evidence="3">Secreted</location>
    </subcellularLocation>
</comment>
<feature type="domain" description="PLD phosphodiesterase" evidence="11">
    <location>
        <begin position="134"/>
        <end position="161"/>
    </location>
</feature>
<dbReference type="GO" id="GO:0009395">
    <property type="term" value="P:phospholipid catabolic process"/>
    <property type="evidence" value="ECO:0007669"/>
    <property type="project" value="TreeGrafter"/>
</dbReference>
<dbReference type="SUPFAM" id="SSF56024">
    <property type="entry name" value="Phospholipase D/nuclease"/>
    <property type="match status" value="2"/>
</dbReference>
<dbReference type="InterPro" id="IPR025202">
    <property type="entry name" value="PLD-like_dom"/>
</dbReference>
<dbReference type="PROSITE" id="PS50035">
    <property type="entry name" value="PLD"/>
    <property type="match status" value="2"/>
</dbReference>
<evidence type="ECO:0000256" key="2">
    <source>
        <dbReference type="ARBA" id="ARBA00003145"/>
    </source>
</evidence>
<dbReference type="GO" id="GO:0005576">
    <property type="term" value="C:extracellular region"/>
    <property type="evidence" value="ECO:0007669"/>
    <property type="project" value="UniProtKB-SubCell"/>
</dbReference>
<evidence type="ECO:0000256" key="9">
    <source>
        <dbReference type="ARBA" id="ARBA00029594"/>
    </source>
</evidence>
<keyword evidence="5" id="KW-0964">Secreted</keyword>
<dbReference type="Gene3D" id="3.30.870.10">
    <property type="entry name" value="Endonuclease Chain A"/>
    <property type="match status" value="2"/>
</dbReference>
<protein>
    <recommendedName>
        <fullName evidence="4">Phospholipase D</fullName>
    </recommendedName>
    <alternativeName>
        <fullName evidence="9">Choline phosphatase</fullName>
    </alternativeName>
</protein>
<dbReference type="GO" id="GO:0004630">
    <property type="term" value="F:phospholipase D activity"/>
    <property type="evidence" value="ECO:0007669"/>
    <property type="project" value="UniProtKB-EC"/>
</dbReference>
<dbReference type="RefSeq" id="WP_188915117.1">
    <property type="nucleotide sequence ID" value="NZ_BMMF01000014.1"/>
</dbReference>
<evidence type="ECO:0000313" key="12">
    <source>
        <dbReference type="EMBL" id="GGK49669.1"/>
    </source>
</evidence>
<keyword evidence="7" id="KW-0378">Hydrolase</keyword>
<dbReference type="AlphaFoldDB" id="A0A917QG22"/>
<evidence type="ECO:0000256" key="5">
    <source>
        <dbReference type="ARBA" id="ARBA00022525"/>
    </source>
</evidence>
<keyword evidence="10" id="KW-0812">Transmembrane</keyword>
<name>A0A917QG22_9HYPH</name>
<keyword evidence="8" id="KW-0443">Lipid metabolism</keyword>
<dbReference type="CDD" id="cd09140">
    <property type="entry name" value="PLDc_vPLD1_2_like_bac_1"/>
    <property type="match status" value="1"/>
</dbReference>
<proteinExistence type="predicted"/>
<comment type="function">
    <text evidence="2">Could be a virulence factor.</text>
</comment>
<dbReference type="PANTHER" id="PTHR18896">
    <property type="entry name" value="PHOSPHOLIPASE D"/>
    <property type="match status" value="1"/>
</dbReference>
<feature type="transmembrane region" description="Helical" evidence="10">
    <location>
        <begin position="695"/>
        <end position="719"/>
    </location>
</feature>
<dbReference type="Proteomes" id="UP000600449">
    <property type="component" value="Unassembled WGS sequence"/>
</dbReference>
<sequence length="731" mass="78238">MALGESGGILRPGETVWTIARAGRAAALVDAAATFGAMRAAMLNARSRILVVGWDIDSRTPLVGEEWEPADGLPRELGPFLRALVERRPRLKVDLLLWDYALLYGLERELLPEVKLDWSMPRQIRARLDDVLPIGASHHQKIVVVDGALAFCGGLDLAIRRWDTRAHAIDDTRLRDPDGAPYRPFHDAQMIVDGEAAHALAALAEARWRQAEGGYAAAPKLPKAAAPSRLRRAPPASVDPWPEGLVPDFRDVAVGIARTRPDFAGAPAIREVEALYLASVAAAERTIYVENQFLTRESVARAIATRLAEVPTLEVVLVGPNVHQSWHEEHSMNAGRRRFMAILEASGCAGRVRLLYPAVPDDPTGEGVMVHAKLMIVDDRLLRIGSSNLNNRSMGLDSECDLAIEAHSEAERAAIARIRDGLLAEHAGVSPDEIADATARDGSLLAAIESFPARGRRLAPIDLGTAEDGELARRIGEIADPETPIATPAFGAEMFAGQPAQRSLLRTGQLVLLALAIVAIVALWRFSPASTLTDPAELVEWLEALGTGPFAPLLVVLAFVVGGLLVFPVTVLITVTGMMFAPVPAIALATTGVMLSAAMMYVIGRAVGRGALERRMGRRTRAVSKALADSGVIAVAALRMLPVAPFSVVNLVVGASRIGLFDYLAGTLIGMAPGLVMLTLLGTRLAEVLASPDPWALALLGLAFVAWLALSVGLQVLVYRIKRKRRAAKGG</sequence>
<feature type="transmembrane region" description="Helical" evidence="10">
    <location>
        <begin position="550"/>
        <end position="573"/>
    </location>
</feature>
<evidence type="ECO:0000256" key="7">
    <source>
        <dbReference type="ARBA" id="ARBA00022801"/>
    </source>
</evidence>
<feature type="domain" description="PLD phosphodiesterase" evidence="11">
    <location>
        <begin position="366"/>
        <end position="393"/>
    </location>
</feature>
<feature type="transmembrane region" description="Helical" evidence="10">
    <location>
        <begin position="585"/>
        <end position="607"/>
    </location>
</feature>
<evidence type="ECO:0000256" key="4">
    <source>
        <dbReference type="ARBA" id="ARBA00018392"/>
    </source>
</evidence>
<keyword evidence="13" id="KW-1185">Reference proteome</keyword>
<evidence type="ECO:0000256" key="6">
    <source>
        <dbReference type="ARBA" id="ARBA00022737"/>
    </source>
</evidence>
<keyword evidence="6" id="KW-0677">Repeat</keyword>
<feature type="transmembrane region" description="Helical" evidence="10">
    <location>
        <begin position="660"/>
        <end position="683"/>
    </location>
</feature>
<reference evidence="12 13" key="1">
    <citation type="journal article" date="2014" name="Int. J. Syst. Evol. Microbiol.">
        <title>Complete genome sequence of Corynebacterium casei LMG S-19264T (=DSM 44701T), isolated from a smear-ripened cheese.</title>
        <authorList>
            <consortium name="US DOE Joint Genome Institute (JGI-PGF)"/>
            <person name="Walter F."/>
            <person name="Albersmeier A."/>
            <person name="Kalinowski J."/>
            <person name="Ruckert C."/>
        </authorList>
    </citation>
    <scope>NUCLEOTIDE SEQUENCE [LARGE SCALE GENOMIC DNA]</scope>
    <source>
        <strain evidence="12 13">CGMCC 1.9161</strain>
    </source>
</reference>
<feature type="transmembrane region" description="Helical" evidence="10">
    <location>
        <begin position="510"/>
        <end position="530"/>
    </location>
</feature>
<dbReference type="CDD" id="cd09143">
    <property type="entry name" value="PLDc_vPLD1_2_like_bac_2"/>
    <property type="match status" value="1"/>
</dbReference>
<comment type="caution">
    <text evidence="12">The sequence shown here is derived from an EMBL/GenBank/DDBJ whole genome shotgun (WGS) entry which is preliminary data.</text>
</comment>